<keyword evidence="3" id="KW-1185">Reference proteome</keyword>
<feature type="domain" description="N-acetyltransferase" evidence="1">
    <location>
        <begin position="30"/>
        <end position="186"/>
    </location>
</feature>
<dbReference type="EMBL" id="JAIRBM010000029">
    <property type="protein sequence ID" value="MBZ6079190.1"/>
    <property type="molecule type" value="Genomic_DNA"/>
</dbReference>
<dbReference type="InterPro" id="IPR051531">
    <property type="entry name" value="N-acetyltransferase"/>
</dbReference>
<dbReference type="InterPro" id="IPR000182">
    <property type="entry name" value="GNAT_dom"/>
</dbReference>
<dbReference type="PANTHER" id="PTHR43792">
    <property type="entry name" value="GNAT FAMILY, PUTATIVE (AFU_ORTHOLOGUE AFUA_3G00765)-RELATED-RELATED"/>
    <property type="match status" value="1"/>
</dbReference>
<dbReference type="PROSITE" id="PS51186">
    <property type="entry name" value="GNAT"/>
    <property type="match status" value="1"/>
</dbReference>
<accession>A0ABS7VUF8</accession>
<reference evidence="2 3" key="1">
    <citation type="submission" date="2021-09" db="EMBL/GenBank/DDBJ databases">
        <title>The complete genome sequence of a new microorganism.</title>
        <authorList>
            <person name="Zi Z."/>
        </authorList>
    </citation>
    <scope>NUCLEOTIDE SEQUENCE [LARGE SCALE GENOMIC DNA]</scope>
    <source>
        <strain evidence="2 3">WGZ8</strain>
    </source>
</reference>
<dbReference type="SUPFAM" id="SSF55729">
    <property type="entry name" value="Acyl-CoA N-acyltransferases (Nat)"/>
    <property type="match status" value="1"/>
</dbReference>
<evidence type="ECO:0000313" key="2">
    <source>
        <dbReference type="EMBL" id="MBZ6079190.1"/>
    </source>
</evidence>
<dbReference type="RefSeq" id="WP_224316028.1">
    <property type="nucleotide sequence ID" value="NZ_JAIRBM010000029.1"/>
</dbReference>
<protein>
    <submittedName>
        <fullName evidence="2">GNAT family N-acetyltransferase</fullName>
    </submittedName>
</protein>
<organism evidence="2 3">
    <name type="scientific">Microvirga puerhi</name>
    <dbReference type="NCBI Taxonomy" id="2876078"/>
    <lineage>
        <taxon>Bacteria</taxon>
        <taxon>Pseudomonadati</taxon>
        <taxon>Pseudomonadota</taxon>
        <taxon>Alphaproteobacteria</taxon>
        <taxon>Hyphomicrobiales</taxon>
        <taxon>Methylobacteriaceae</taxon>
        <taxon>Microvirga</taxon>
    </lineage>
</organism>
<dbReference type="Gene3D" id="3.40.630.30">
    <property type="match status" value="1"/>
</dbReference>
<name>A0ABS7VUF8_9HYPH</name>
<gene>
    <name evidence="2" type="ORF">K9B37_23330</name>
</gene>
<sequence length="214" mass="23653">MFPDLTRDDVFRLETRRLWLRWPRLADAQAIVRLAGEKAVAEMTARIPHPYAPETAERFIFQARQSNADGLSLQLAITPKGKPNNLIGLVGIGPSPEDGCPSLGYWLGIPFWGQGYATEAARALIDAFFAYGHESELRASTRVINPASRRVLEKCGFAYQGSGLAELQARGGFYPADHFRLDRRAWESLKSWGHTGLVREPVSPEAGSELSLAS</sequence>
<dbReference type="Proteomes" id="UP000704176">
    <property type="component" value="Unassembled WGS sequence"/>
</dbReference>
<evidence type="ECO:0000313" key="3">
    <source>
        <dbReference type="Proteomes" id="UP000704176"/>
    </source>
</evidence>
<evidence type="ECO:0000259" key="1">
    <source>
        <dbReference type="PROSITE" id="PS51186"/>
    </source>
</evidence>
<proteinExistence type="predicted"/>
<dbReference type="InterPro" id="IPR016181">
    <property type="entry name" value="Acyl_CoA_acyltransferase"/>
</dbReference>
<comment type="caution">
    <text evidence="2">The sequence shown here is derived from an EMBL/GenBank/DDBJ whole genome shotgun (WGS) entry which is preliminary data.</text>
</comment>
<dbReference type="Pfam" id="PF13302">
    <property type="entry name" value="Acetyltransf_3"/>
    <property type="match status" value="1"/>
</dbReference>